<name>A0ABV1N046_9GAMM</name>
<comment type="caution">
    <text evidence="1">The sequence shown here is derived from an EMBL/GenBank/DDBJ whole genome shotgun (WGS) entry which is preliminary data.</text>
</comment>
<proteinExistence type="predicted"/>
<dbReference type="Gene3D" id="3.40.50.300">
    <property type="entry name" value="P-loop containing nucleotide triphosphate hydrolases"/>
    <property type="match status" value="1"/>
</dbReference>
<dbReference type="SUPFAM" id="SSF52540">
    <property type="entry name" value="P-loop containing nucleoside triphosphate hydrolases"/>
    <property type="match status" value="1"/>
</dbReference>
<dbReference type="PANTHER" id="PTHR43883:SF1">
    <property type="entry name" value="GLUCONOKINASE"/>
    <property type="match status" value="1"/>
</dbReference>
<reference evidence="1 2" key="1">
    <citation type="submission" date="2024-05" db="EMBL/GenBank/DDBJ databases">
        <title>Halomonas sp. CS7 16S ribosomal RNA gene Genome sequencing and assembly.</title>
        <authorList>
            <person name="Yook S."/>
        </authorList>
    </citation>
    <scope>NUCLEOTIDE SEQUENCE [LARGE SCALE GENOMIC DNA]</scope>
    <source>
        <strain evidence="1 2">CS7</strain>
    </source>
</reference>
<keyword evidence="2" id="KW-1185">Reference proteome</keyword>
<evidence type="ECO:0000313" key="2">
    <source>
        <dbReference type="Proteomes" id="UP001472978"/>
    </source>
</evidence>
<dbReference type="EMBL" id="JBEGCI010000001">
    <property type="protein sequence ID" value="MEQ6887094.1"/>
    <property type="molecule type" value="Genomic_DNA"/>
</dbReference>
<protein>
    <submittedName>
        <fullName evidence="1">AAA family ATPase</fullName>
    </submittedName>
</protein>
<dbReference type="RefSeq" id="WP_349756622.1">
    <property type="nucleotide sequence ID" value="NZ_JBEGCI010000001.1"/>
</dbReference>
<dbReference type="PANTHER" id="PTHR43883">
    <property type="entry name" value="SLR0207 PROTEIN"/>
    <property type="match status" value="1"/>
</dbReference>
<gene>
    <name evidence="1" type="ORF">ABE957_00190</name>
</gene>
<dbReference type="InterPro" id="IPR027417">
    <property type="entry name" value="P-loop_NTPase"/>
</dbReference>
<dbReference type="Proteomes" id="UP001472978">
    <property type="component" value="Unassembled WGS sequence"/>
</dbReference>
<organism evidence="1 2">
    <name type="scientific">Halomonas pelophila</name>
    <dbReference type="NCBI Taxonomy" id="3151122"/>
    <lineage>
        <taxon>Bacteria</taxon>
        <taxon>Pseudomonadati</taxon>
        <taxon>Pseudomonadota</taxon>
        <taxon>Gammaproteobacteria</taxon>
        <taxon>Oceanospirillales</taxon>
        <taxon>Halomonadaceae</taxon>
        <taxon>Halomonas</taxon>
    </lineage>
</organism>
<sequence>MGQRDAQHQAACEDALPLEAVIDRLVAFHARESVASLADHADDAGLVAFRERIEGEVAALEPLLIGEEDRHRLASLLQWLDQDVQRLAPVFLKRRDRLLAASWAVEHPESRLCDEGRVLLVNAIGRDLQGPGAEGVLDPGSDLAALLVGLDARGEAGLARQALDRYLRLSGDYGMARLLSVFRVVEALAGARRALARRRAAGEDAERPALLAETMRACHGYLTLAEAYAEFRFPPLVIGIGVSGSGKSRFTRTLVSGLGAVRICSDVERRRVHGLDPQDPSTPPAVDIFSRETTAQTYRRMAECAGMLLEAGFPACVDGTFLKREQRDLLRQEAEARGLPVLLVSFEADEATLRRRIEKRAGRQGVEARESLAILEAQQAGFEAIGDEERLHLLRLDTTADNAAETLAGLIQEHVRLT</sequence>
<accession>A0ABV1N046</accession>
<dbReference type="InterPro" id="IPR052732">
    <property type="entry name" value="Cell-binding_unc_protein"/>
</dbReference>
<dbReference type="Pfam" id="PF13671">
    <property type="entry name" value="AAA_33"/>
    <property type="match status" value="1"/>
</dbReference>
<evidence type="ECO:0000313" key="1">
    <source>
        <dbReference type="EMBL" id="MEQ6887094.1"/>
    </source>
</evidence>